<gene>
    <name evidence="1" type="ORF">TWF730_007314</name>
</gene>
<organism evidence="1 2">
    <name type="scientific">Orbilia blumenaviensis</name>
    <dbReference type="NCBI Taxonomy" id="1796055"/>
    <lineage>
        <taxon>Eukaryota</taxon>
        <taxon>Fungi</taxon>
        <taxon>Dikarya</taxon>
        <taxon>Ascomycota</taxon>
        <taxon>Pezizomycotina</taxon>
        <taxon>Orbiliomycetes</taxon>
        <taxon>Orbiliales</taxon>
        <taxon>Orbiliaceae</taxon>
        <taxon>Orbilia</taxon>
    </lineage>
</organism>
<evidence type="ECO:0000313" key="1">
    <source>
        <dbReference type="EMBL" id="KAK6357958.1"/>
    </source>
</evidence>
<accession>A0AAV9V8K2</accession>
<dbReference type="EMBL" id="JAVHNS010000004">
    <property type="protein sequence ID" value="KAK6357958.1"/>
    <property type="molecule type" value="Genomic_DNA"/>
</dbReference>
<sequence>MHRLGDVSTQTTSERVIIRPSIAIIQDLDCLLYLISGLLEYDDRGFQTLADLENQPFLQDDQPSSSLMPTSAQKARIGIPLNGYAYTYPSDISILANNVSMLRETKSAYMHSLSKALEAFREEAKVAVEYNIAKKRYCDVYALENILRDSPETYKTAAICERHGGLGATQRSRTISPNEKKCGWLFLAIKSSTIPSYGGLGLVQSVSLGDIEKAEMHLSDFIKRLESNPSPPLPGQYFQEPPGNVTLHQNTYGVGFHSIDPLWHRALILAERNGLVQEALVSQSVEKIIWQRNLLGETSIHLAFRKVSQTSST</sequence>
<proteinExistence type="predicted"/>
<evidence type="ECO:0000313" key="2">
    <source>
        <dbReference type="Proteomes" id="UP001373714"/>
    </source>
</evidence>
<dbReference type="Proteomes" id="UP001373714">
    <property type="component" value="Unassembled WGS sequence"/>
</dbReference>
<comment type="caution">
    <text evidence="1">The sequence shown here is derived from an EMBL/GenBank/DDBJ whole genome shotgun (WGS) entry which is preliminary data.</text>
</comment>
<keyword evidence="2" id="KW-1185">Reference proteome</keyword>
<dbReference type="AlphaFoldDB" id="A0AAV9V8K2"/>
<reference evidence="1 2" key="1">
    <citation type="submission" date="2019-10" db="EMBL/GenBank/DDBJ databases">
        <authorList>
            <person name="Palmer J.M."/>
        </authorList>
    </citation>
    <scope>NUCLEOTIDE SEQUENCE [LARGE SCALE GENOMIC DNA]</scope>
    <source>
        <strain evidence="1 2">TWF730</strain>
    </source>
</reference>
<protein>
    <submittedName>
        <fullName evidence="1">Uncharacterized protein</fullName>
    </submittedName>
</protein>
<name>A0AAV9V8K2_9PEZI</name>